<dbReference type="RefSeq" id="WP_315732337.1">
    <property type="nucleotide sequence ID" value="NZ_JAVYII010000003.1"/>
</dbReference>
<dbReference type="InterPro" id="IPR051926">
    <property type="entry name" value="Ala_Aminotransferase"/>
</dbReference>
<keyword evidence="3 8" id="KW-0032">Aminotransferase</keyword>
<evidence type="ECO:0000256" key="4">
    <source>
        <dbReference type="ARBA" id="ARBA00022679"/>
    </source>
</evidence>
<evidence type="ECO:0000256" key="5">
    <source>
        <dbReference type="ARBA" id="ARBA00022898"/>
    </source>
</evidence>
<protein>
    <recommendedName>
        <fullName evidence="6">alanine transaminase</fullName>
        <ecNumber evidence="6">2.6.1.2</ecNumber>
    </recommendedName>
</protein>
<organism evidence="8 9">
    <name type="scientific">Nocardioides imazamoxiresistens</name>
    <dbReference type="NCBI Taxonomy" id="3231893"/>
    <lineage>
        <taxon>Bacteria</taxon>
        <taxon>Bacillati</taxon>
        <taxon>Actinomycetota</taxon>
        <taxon>Actinomycetes</taxon>
        <taxon>Propionibacteriales</taxon>
        <taxon>Nocardioidaceae</taxon>
        <taxon>Nocardioides</taxon>
    </lineage>
</organism>
<dbReference type="CDD" id="cd00609">
    <property type="entry name" value="AAT_like"/>
    <property type="match status" value="1"/>
</dbReference>
<dbReference type="EC" id="2.6.1.2" evidence="6"/>
<reference evidence="8 9" key="1">
    <citation type="submission" date="2023-08" db="EMBL/GenBank/DDBJ databases">
        <title>Nocardioides seae sp. nov., a bacterium isolated from a soil.</title>
        <authorList>
            <person name="Wang X."/>
        </authorList>
    </citation>
    <scope>NUCLEOTIDE SEQUENCE [LARGE SCALE GENOMIC DNA]</scope>
    <source>
        <strain evidence="8 9">YZH12</strain>
    </source>
</reference>
<keyword evidence="5" id="KW-0663">Pyridoxal phosphate</keyword>
<comment type="cofactor">
    <cofactor evidence="1">
        <name>pyridoxal 5'-phosphate</name>
        <dbReference type="ChEBI" id="CHEBI:597326"/>
    </cofactor>
</comment>
<sequence length="405" mass="45046">MREIVQSQKLQNVRYDVRGPILVEAQRLEAEGHRILKLNIGNPAPFGFEAPQSIVADMVNHLPDAQGYSDSRGIYSARTAVAQYYQSRGLTDTSVDDVFIGNGVSEMISLVLQAFLDDGNEVLVPAPDYPLWTGAVSLCGGTPVHYRCDEENGWNPDLEDIESKITPNTQALVVINPNNPTGAVYSEETVKGLVDIARRHDLVLMSDEIYEKILFDGVQHHHTATFAGEDVLCLTFSGLSKAYRVCGYRAGWVMISGPRHLAGDFLEGLTLLSNMRMCANVPAQHAIQTALGGYQSINEYIVPGGRFYEQSKTAWRLLNEIDGVSCVEPMGALYCFPKLDTEMFGIDDDEKFVIELLRAKKLLVTHGTGFNWFEPDHFRLVTLPDVDMLTEAIERIADFLATLRR</sequence>
<dbReference type="Pfam" id="PF00155">
    <property type="entry name" value="Aminotran_1_2"/>
    <property type="match status" value="1"/>
</dbReference>
<dbReference type="Gene3D" id="3.40.640.10">
    <property type="entry name" value="Type I PLP-dependent aspartate aminotransferase-like (Major domain)"/>
    <property type="match status" value="1"/>
</dbReference>
<dbReference type="PANTHER" id="PTHR43488">
    <property type="entry name" value="GLUTAMATE-PYRUVATE AMINOTRANSFERASE ALAA"/>
    <property type="match status" value="1"/>
</dbReference>
<name>A0ABU3PUQ1_9ACTN</name>
<evidence type="ECO:0000259" key="7">
    <source>
        <dbReference type="Pfam" id="PF00155"/>
    </source>
</evidence>
<accession>A0ABU3PUQ1</accession>
<comment type="caution">
    <text evidence="8">The sequence shown here is derived from an EMBL/GenBank/DDBJ whole genome shotgun (WGS) entry which is preliminary data.</text>
</comment>
<dbReference type="InterPro" id="IPR015421">
    <property type="entry name" value="PyrdxlP-dep_Trfase_major"/>
</dbReference>
<dbReference type="PANTHER" id="PTHR43488:SF2">
    <property type="entry name" value="GLUTAMATE-PYRUVATE AMINOTRANSFERASE ALAA"/>
    <property type="match status" value="1"/>
</dbReference>
<proteinExistence type="inferred from homology"/>
<comment type="similarity">
    <text evidence="2">Belongs to the class-I pyridoxal-phosphate-dependent aminotransferase family.</text>
</comment>
<dbReference type="GO" id="GO:0008483">
    <property type="term" value="F:transaminase activity"/>
    <property type="evidence" value="ECO:0007669"/>
    <property type="project" value="UniProtKB-KW"/>
</dbReference>
<keyword evidence="9" id="KW-1185">Reference proteome</keyword>
<dbReference type="SUPFAM" id="SSF53383">
    <property type="entry name" value="PLP-dependent transferases"/>
    <property type="match status" value="1"/>
</dbReference>
<evidence type="ECO:0000313" key="8">
    <source>
        <dbReference type="EMBL" id="MDT9592904.1"/>
    </source>
</evidence>
<dbReference type="InterPro" id="IPR015422">
    <property type="entry name" value="PyrdxlP-dep_Trfase_small"/>
</dbReference>
<evidence type="ECO:0000256" key="3">
    <source>
        <dbReference type="ARBA" id="ARBA00022576"/>
    </source>
</evidence>
<dbReference type="EMBL" id="JAVYII010000003">
    <property type="protein sequence ID" value="MDT9592904.1"/>
    <property type="molecule type" value="Genomic_DNA"/>
</dbReference>
<dbReference type="Gene3D" id="3.90.1150.10">
    <property type="entry name" value="Aspartate Aminotransferase, domain 1"/>
    <property type="match status" value="1"/>
</dbReference>
<dbReference type="Proteomes" id="UP001268542">
    <property type="component" value="Unassembled WGS sequence"/>
</dbReference>
<evidence type="ECO:0000256" key="1">
    <source>
        <dbReference type="ARBA" id="ARBA00001933"/>
    </source>
</evidence>
<feature type="domain" description="Aminotransferase class I/classII large" evidence="7">
    <location>
        <begin position="36"/>
        <end position="396"/>
    </location>
</feature>
<evidence type="ECO:0000256" key="6">
    <source>
        <dbReference type="ARBA" id="ARBA00026106"/>
    </source>
</evidence>
<keyword evidence="4 8" id="KW-0808">Transferase</keyword>
<gene>
    <name evidence="8" type="ORF">RDV89_07480</name>
</gene>
<evidence type="ECO:0000256" key="2">
    <source>
        <dbReference type="ARBA" id="ARBA00007441"/>
    </source>
</evidence>
<dbReference type="InterPro" id="IPR015424">
    <property type="entry name" value="PyrdxlP-dep_Trfase"/>
</dbReference>
<evidence type="ECO:0000313" key="9">
    <source>
        <dbReference type="Proteomes" id="UP001268542"/>
    </source>
</evidence>
<dbReference type="InterPro" id="IPR004839">
    <property type="entry name" value="Aminotransferase_I/II_large"/>
</dbReference>